<dbReference type="EMBL" id="CP099424">
    <property type="protein sequence ID" value="USW55071.1"/>
    <property type="molecule type" value="Genomic_DNA"/>
</dbReference>
<feature type="compositionally biased region" description="Pro residues" evidence="5">
    <location>
        <begin position="20"/>
        <end position="31"/>
    </location>
</feature>
<feature type="transmembrane region" description="Helical" evidence="6">
    <location>
        <begin position="162"/>
        <end position="180"/>
    </location>
</feature>
<feature type="transmembrane region" description="Helical" evidence="6">
    <location>
        <begin position="186"/>
        <end position="204"/>
    </location>
</feature>
<evidence type="ECO:0000256" key="6">
    <source>
        <dbReference type="SAM" id="Phobius"/>
    </source>
</evidence>
<gene>
    <name evidence="7" type="ORF">Slin15195_G083900</name>
</gene>
<comment type="subcellular location">
    <subcellularLocation>
        <location evidence="1">Membrane</location>
        <topology evidence="1">Multi-pass membrane protein</topology>
    </subcellularLocation>
</comment>
<proteinExistence type="predicted"/>
<feature type="region of interest" description="Disordered" evidence="5">
    <location>
        <begin position="1"/>
        <end position="87"/>
    </location>
</feature>
<evidence type="ECO:0000256" key="2">
    <source>
        <dbReference type="ARBA" id="ARBA00022692"/>
    </source>
</evidence>
<feature type="compositionally biased region" description="Acidic residues" evidence="5">
    <location>
        <begin position="69"/>
        <end position="81"/>
    </location>
</feature>
<evidence type="ECO:0000256" key="1">
    <source>
        <dbReference type="ARBA" id="ARBA00004141"/>
    </source>
</evidence>
<accession>A0A9Q9B0H1</accession>
<evidence type="ECO:0000313" key="7">
    <source>
        <dbReference type="EMBL" id="USW55071.1"/>
    </source>
</evidence>
<name>A0A9Q9B0H1_9PEZI</name>
<dbReference type="Proteomes" id="UP001056384">
    <property type="component" value="Chromosome 7"/>
</dbReference>
<reference evidence="7" key="1">
    <citation type="submission" date="2022-06" db="EMBL/GenBank/DDBJ databases">
        <title>Complete genome sequences of two strains of the flax pathogen Septoria linicola.</title>
        <authorList>
            <person name="Lapalu N."/>
            <person name="Simon A."/>
            <person name="Demenou B."/>
            <person name="Paumier D."/>
            <person name="Guillot M.-P."/>
            <person name="Gout L."/>
            <person name="Valade R."/>
        </authorList>
    </citation>
    <scope>NUCLEOTIDE SEQUENCE</scope>
    <source>
        <strain evidence="7">SE15195</strain>
    </source>
</reference>
<organism evidence="7 8">
    <name type="scientific">Septoria linicola</name>
    <dbReference type="NCBI Taxonomy" id="215465"/>
    <lineage>
        <taxon>Eukaryota</taxon>
        <taxon>Fungi</taxon>
        <taxon>Dikarya</taxon>
        <taxon>Ascomycota</taxon>
        <taxon>Pezizomycotina</taxon>
        <taxon>Dothideomycetes</taxon>
        <taxon>Dothideomycetidae</taxon>
        <taxon>Mycosphaerellales</taxon>
        <taxon>Mycosphaerellaceae</taxon>
        <taxon>Septoria</taxon>
    </lineage>
</organism>
<dbReference type="PANTHER" id="PTHR36460">
    <property type="entry name" value="UPF0132 DOMAIN PROTEIN (AFU_ORTHOLOGUE AFUA_3G10255)"/>
    <property type="match status" value="1"/>
</dbReference>
<sequence>MAMNFAPYQSSPPESERAKSPPPLRSPPGSPGPHRQAAPSRNMSSVADREDPWAAARNQRLPSPSQYQDLDDDGDGEEDGEVTIGRGSRNPYYNDYIGGRALEGGGQTALGGRGGLTSVYETSLGLNIGMEAALAYLLLPPAGGVVLLLFEHKSDYVRFHAWQSALLFSALFLIHIIFSWTSIISWMLFVCDILIIGYLAYGAWRYAETLDRVEVPIFGRLASSFVDDE</sequence>
<keyword evidence="4 6" id="KW-0472">Membrane</keyword>
<dbReference type="AlphaFoldDB" id="A0A9Q9B0H1"/>
<evidence type="ECO:0000313" key="8">
    <source>
        <dbReference type="Proteomes" id="UP001056384"/>
    </source>
</evidence>
<protein>
    <submittedName>
        <fullName evidence="7">Uncharacterized protein</fullName>
    </submittedName>
</protein>
<feature type="transmembrane region" description="Helical" evidence="6">
    <location>
        <begin position="133"/>
        <end position="150"/>
    </location>
</feature>
<dbReference type="PANTHER" id="PTHR36460:SF1">
    <property type="entry name" value="UPF0132 DOMAIN PROTEIN (AFU_ORTHOLOGUE AFUA_3G10255)"/>
    <property type="match status" value="1"/>
</dbReference>
<evidence type="ECO:0000256" key="5">
    <source>
        <dbReference type="SAM" id="MobiDB-lite"/>
    </source>
</evidence>
<evidence type="ECO:0000256" key="3">
    <source>
        <dbReference type="ARBA" id="ARBA00022989"/>
    </source>
</evidence>
<keyword evidence="2 6" id="KW-0812">Transmembrane</keyword>
<keyword evidence="8" id="KW-1185">Reference proteome</keyword>
<keyword evidence="3 6" id="KW-1133">Transmembrane helix</keyword>
<dbReference type="GO" id="GO:0016020">
    <property type="term" value="C:membrane"/>
    <property type="evidence" value="ECO:0007669"/>
    <property type="project" value="UniProtKB-SubCell"/>
</dbReference>
<evidence type="ECO:0000256" key="4">
    <source>
        <dbReference type="ARBA" id="ARBA00023136"/>
    </source>
</evidence>